<dbReference type="EMBL" id="JACHCC010000008">
    <property type="protein sequence ID" value="MBB6501030.1"/>
    <property type="molecule type" value="Genomic_DNA"/>
</dbReference>
<organism evidence="2 3">
    <name type="scientific">Pedobacter cryoconitis</name>
    <dbReference type="NCBI Taxonomy" id="188932"/>
    <lineage>
        <taxon>Bacteria</taxon>
        <taxon>Pseudomonadati</taxon>
        <taxon>Bacteroidota</taxon>
        <taxon>Sphingobacteriia</taxon>
        <taxon>Sphingobacteriales</taxon>
        <taxon>Sphingobacteriaceae</taxon>
        <taxon>Pedobacter</taxon>
    </lineage>
</organism>
<accession>A0A7X0J536</accession>
<dbReference type="AlphaFoldDB" id="A0A7X0J536"/>
<dbReference type="Gene3D" id="2.70.70.10">
    <property type="entry name" value="Glucose Permease (Domain IIA)"/>
    <property type="match status" value="1"/>
</dbReference>
<sequence>MISKTKIVMLCASLGLGVLKVNAQENLITVASKTNKERGVEINYEKNVPGTYTLILKFNTLNNSSGAKEKSYTLKSSSGSLVTLSPINKEQNIEYSFNYSYIKGKLNPKYNSNFSYILPYKNGTKTQIAEVGFIGEAYFGGTTAEDWKVYRFYTKQADSIAAVRKGIVVEVRDLYEPEASAGLTYSDKINELTIEHADGTLATYRGFKKGSFVVRQGQTVFPGTTLGLNTKETGSDLFGVNLLITYLKSVDFEGMKNRSIQSSKSFYGFVAPHFYTVGNADTVLTAQQEYVVADTPEIRTQEFTKKELKQLIR</sequence>
<evidence type="ECO:0000313" key="3">
    <source>
        <dbReference type="Proteomes" id="UP000521017"/>
    </source>
</evidence>
<name>A0A7X0J536_9SPHI</name>
<evidence type="ECO:0000256" key="1">
    <source>
        <dbReference type="SAM" id="SignalP"/>
    </source>
</evidence>
<evidence type="ECO:0000313" key="2">
    <source>
        <dbReference type="EMBL" id="MBB6501030.1"/>
    </source>
</evidence>
<dbReference type="RefSeq" id="WP_184626389.1">
    <property type="nucleotide sequence ID" value="NZ_JACHCC010000008.1"/>
</dbReference>
<comment type="caution">
    <text evidence="2">The sequence shown here is derived from an EMBL/GenBank/DDBJ whole genome shotgun (WGS) entry which is preliminary data.</text>
</comment>
<reference evidence="2 3" key="1">
    <citation type="submission" date="2020-08" db="EMBL/GenBank/DDBJ databases">
        <title>Genomic Encyclopedia of Type Strains, Phase IV (KMG-V): Genome sequencing to study the core and pangenomes of soil and plant-associated prokaryotes.</title>
        <authorList>
            <person name="Whitman W."/>
        </authorList>
    </citation>
    <scope>NUCLEOTIDE SEQUENCE [LARGE SCALE GENOMIC DNA]</scope>
    <source>
        <strain evidence="2 3">M2T3</strain>
    </source>
</reference>
<gene>
    <name evidence="2" type="ORF">HDF25_003193</name>
</gene>
<feature type="chain" id="PRO_5030794733" description="Peptidase M23-like protein" evidence="1">
    <location>
        <begin position="24"/>
        <end position="313"/>
    </location>
</feature>
<feature type="signal peptide" evidence="1">
    <location>
        <begin position="1"/>
        <end position="23"/>
    </location>
</feature>
<dbReference type="Proteomes" id="UP000521017">
    <property type="component" value="Unassembled WGS sequence"/>
</dbReference>
<evidence type="ECO:0008006" key="4">
    <source>
        <dbReference type="Google" id="ProtNLM"/>
    </source>
</evidence>
<protein>
    <recommendedName>
        <fullName evidence="4">Peptidase M23-like protein</fullName>
    </recommendedName>
</protein>
<keyword evidence="1" id="KW-0732">Signal</keyword>
<proteinExistence type="predicted"/>
<dbReference type="InterPro" id="IPR011055">
    <property type="entry name" value="Dup_hybrid_motif"/>
</dbReference>